<keyword evidence="7" id="KW-0472">Membrane</keyword>
<dbReference type="SUPFAM" id="SSF52833">
    <property type="entry name" value="Thioredoxin-like"/>
    <property type="match status" value="1"/>
</dbReference>
<comment type="similarity">
    <text evidence="1">Belongs to the thioredoxin family. DsbA subfamily.</text>
</comment>
<keyword evidence="2" id="KW-0732">Signal</keyword>
<sequence>MASKSSKARVNNARTKLDAARARDRRQAVRKRNVTIAVSLVGVFAIVIGVFLMVGRGSEPDGTAVAAGESQYVRADSHQLTTAADGKVSLVEFLDFECEACKAAFPLVEKLRTEYEGRVSFVVRYFPLPGHFNAERAARAVEAAAQQDKFEEMYQQMYRTQTQWGEQRTPADDYFRGLAQGLGLDMAAWEKAYDDPATLARVNKDVADGKALGVSGTPSFFLNGQALQIESEEQMKAAIDAALNS</sequence>
<evidence type="ECO:0000256" key="3">
    <source>
        <dbReference type="ARBA" id="ARBA00023002"/>
    </source>
</evidence>
<feature type="region of interest" description="Disordered" evidence="6">
    <location>
        <begin position="1"/>
        <end position="24"/>
    </location>
</feature>
<organism evidence="9 10">
    <name type="scientific">Acrocarpospora corrugata</name>
    <dbReference type="NCBI Taxonomy" id="35763"/>
    <lineage>
        <taxon>Bacteria</taxon>
        <taxon>Bacillati</taxon>
        <taxon>Actinomycetota</taxon>
        <taxon>Actinomycetes</taxon>
        <taxon>Streptosporangiales</taxon>
        <taxon>Streptosporangiaceae</taxon>
        <taxon>Acrocarpospora</taxon>
    </lineage>
</organism>
<evidence type="ECO:0000313" key="10">
    <source>
        <dbReference type="Proteomes" id="UP000334990"/>
    </source>
</evidence>
<keyword evidence="7" id="KW-0812">Transmembrane</keyword>
<feature type="transmembrane region" description="Helical" evidence="7">
    <location>
        <begin position="33"/>
        <end position="54"/>
    </location>
</feature>
<dbReference type="PANTHER" id="PTHR13887:SF14">
    <property type="entry name" value="DISULFIDE BOND FORMATION PROTEIN D"/>
    <property type="match status" value="1"/>
</dbReference>
<feature type="domain" description="Thioredoxin" evidence="8">
    <location>
        <begin position="52"/>
        <end position="244"/>
    </location>
</feature>
<evidence type="ECO:0000256" key="4">
    <source>
        <dbReference type="ARBA" id="ARBA00023157"/>
    </source>
</evidence>
<keyword evidence="7" id="KW-1133">Transmembrane helix</keyword>
<evidence type="ECO:0000259" key="8">
    <source>
        <dbReference type="PROSITE" id="PS51352"/>
    </source>
</evidence>
<keyword evidence="4" id="KW-1015">Disulfide bond</keyword>
<dbReference type="InterPro" id="IPR036249">
    <property type="entry name" value="Thioredoxin-like_sf"/>
</dbReference>
<dbReference type="GO" id="GO:0016491">
    <property type="term" value="F:oxidoreductase activity"/>
    <property type="evidence" value="ECO:0007669"/>
    <property type="project" value="UniProtKB-KW"/>
</dbReference>
<evidence type="ECO:0000313" key="9">
    <source>
        <dbReference type="EMBL" id="GER98741.1"/>
    </source>
</evidence>
<dbReference type="EMBL" id="BLAD01000037">
    <property type="protein sequence ID" value="GER98741.1"/>
    <property type="molecule type" value="Genomic_DNA"/>
</dbReference>
<dbReference type="RefSeq" id="WP_218034118.1">
    <property type="nucleotide sequence ID" value="NZ_BAAABN010000078.1"/>
</dbReference>
<evidence type="ECO:0000256" key="1">
    <source>
        <dbReference type="ARBA" id="ARBA00005791"/>
    </source>
</evidence>
<evidence type="ECO:0000256" key="2">
    <source>
        <dbReference type="ARBA" id="ARBA00022729"/>
    </source>
</evidence>
<reference evidence="9 10" key="1">
    <citation type="submission" date="2019-10" db="EMBL/GenBank/DDBJ databases">
        <title>Whole genome shotgun sequence of Acrocarpospora corrugata NBRC 13972.</title>
        <authorList>
            <person name="Ichikawa N."/>
            <person name="Kimura A."/>
            <person name="Kitahashi Y."/>
            <person name="Komaki H."/>
            <person name="Oguchi A."/>
        </authorList>
    </citation>
    <scope>NUCLEOTIDE SEQUENCE [LARGE SCALE GENOMIC DNA]</scope>
    <source>
        <strain evidence="9 10">NBRC 13972</strain>
    </source>
</reference>
<dbReference type="Gene3D" id="3.40.30.10">
    <property type="entry name" value="Glutaredoxin"/>
    <property type="match status" value="1"/>
</dbReference>
<dbReference type="Pfam" id="PF13462">
    <property type="entry name" value="Thioredoxin_4"/>
    <property type="match status" value="1"/>
</dbReference>
<dbReference type="AlphaFoldDB" id="A0A5M3VSY9"/>
<proteinExistence type="inferred from homology"/>
<protein>
    <recommendedName>
        <fullName evidence="8">Thioredoxin domain-containing protein</fullName>
    </recommendedName>
</protein>
<evidence type="ECO:0000256" key="7">
    <source>
        <dbReference type="SAM" id="Phobius"/>
    </source>
</evidence>
<gene>
    <name evidence="9" type="ORF">Acor_08040</name>
</gene>
<accession>A0A5M3VSY9</accession>
<evidence type="ECO:0000256" key="6">
    <source>
        <dbReference type="SAM" id="MobiDB-lite"/>
    </source>
</evidence>
<comment type="caution">
    <text evidence="9">The sequence shown here is derived from an EMBL/GenBank/DDBJ whole genome shotgun (WGS) entry which is preliminary data.</text>
</comment>
<keyword evidence="5" id="KW-0676">Redox-active center</keyword>
<keyword evidence="10" id="KW-1185">Reference proteome</keyword>
<dbReference type="InterPro" id="IPR012336">
    <property type="entry name" value="Thioredoxin-like_fold"/>
</dbReference>
<feature type="compositionally biased region" description="Basic and acidic residues" evidence="6">
    <location>
        <begin position="15"/>
        <end position="24"/>
    </location>
</feature>
<name>A0A5M3VSY9_9ACTN</name>
<dbReference type="Proteomes" id="UP000334990">
    <property type="component" value="Unassembled WGS sequence"/>
</dbReference>
<dbReference type="InterPro" id="IPR013766">
    <property type="entry name" value="Thioredoxin_domain"/>
</dbReference>
<evidence type="ECO:0000256" key="5">
    <source>
        <dbReference type="ARBA" id="ARBA00023284"/>
    </source>
</evidence>
<keyword evidence="3" id="KW-0560">Oxidoreductase</keyword>
<dbReference type="PANTHER" id="PTHR13887">
    <property type="entry name" value="GLUTATHIONE S-TRANSFERASE KAPPA"/>
    <property type="match status" value="1"/>
</dbReference>
<dbReference type="PROSITE" id="PS51352">
    <property type="entry name" value="THIOREDOXIN_2"/>
    <property type="match status" value="1"/>
</dbReference>